<proteinExistence type="predicted"/>
<reference evidence="2 3" key="1">
    <citation type="submission" date="2019-08" db="EMBL/GenBank/DDBJ databases">
        <authorList>
            <person name="Dhanesh K."/>
            <person name="Kumar G."/>
            <person name="Sasikala C."/>
            <person name="Venkata Ramana C."/>
        </authorList>
    </citation>
    <scope>NUCLEOTIDE SEQUENCE [LARGE SCALE GENOMIC DNA]</scope>
    <source>
        <strain evidence="2 3">JC645</strain>
    </source>
</reference>
<evidence type="ECO:0000313" key="2">
    <source>
        <dbReference type="EMBL" id="KAA5534196.1"/>
    </source>
</evidence>
<protein>
    <submittedName>
        <fullName evidence="2">DUF664 domain-containing protein</fullName>
    </submittedName>
</protein>
<evidence type="ECO:0000259" key="1">
    <source>
        <dbReference type="Pfam" id="PF12867"/>
    </source>
</evidence>
<name>A0A5M6CGP3_9BACT</name>
<dbReference type="Gene3D" id="1.20.120.450">
    <property type="entry name" value="dinb family like domain"/>
    <property type="match status" value="1"/>
</dbReference>
<dbReference type="Proteomes" id="UP000324479">
    <property type="component" value="Unassembled WGS sequence"/>
</dbReference>
<dbReference type="AlphaFoldDB" id="A0A5M6CGP3"/>
<accession>A0A5M6CGP3</accession>
<dbReference type="InterPro" id="IPR034660">
    <property type="entry name" value="DinB/YfiT-like"/>
</dbReference>
<sequence length="162" mass="18227">MKVLEQYANGSSELSSALSGLSDEQLDAIPVPGKWSIRQVVCHIADFELVYADRMKRVIAETEPTFFGGDPDTFAAGLAYKQRDINEELRLIESVRRQVTRIIQTLEERDFQRTGVHKEDGQLSLATLLTSVTLHLPHHLAFIEEKIAAMKAKPHKEGRSNL</sequence>
<dbReference type="Pfam" id="PF12867">
    <property type="entry name" value="DinB_2"/>
    <property type="match status" value="1"/>
</dbReference>
<dbReference type="RefSeq" id="WP_150080057.1">
    <property type="nucleotide sequence ID" value="NZ_VWOX01000063.1"/>
</dbReference>
<dbReference type="EMBL" id="VWOX01000063">
    <property type="protein sequence ID" value="KAA5534196.1"/>
    <property type="molecule type" value="Genomic_DNA"/>
</dbReference>
<gene>
    <name evidence="2" type="ORF">FYK55_28670</name>
</gene>
<feature type="domain" description="DinB-like" evidence="1">
    <location>
        <begin position="12"/>
        <end position="143"/>
    </location>
</feature>
<keyword evidence="3" id="KW-1185">Reference proteome</keyword>
<evidence type="ECO:0000313" key="3">
    <source>
        <dbReference type="Proteomes" id="UP000324479"/>
    </source>
</evidence>
<dbReference type="InterPro" id="IPR024775">
    <property type="entry name" value="DinB-like"/>
</dbReference>
<comment type="caution">
    <text evidence="2">The sequence shown here is derived from an EMBL/GenBank/DDBJ whole genome shotgun (WGS) entry which is preliminary data.</text>
</comment>
<organism evidence="2 3">
    <name type="scientific">Roseiconus nitratireducens</name>
    <dbReference type="NCBI Taxonomy" id="2605748"/>
    <lineage>
        <taxon>Bacteria</taxon>
        <taxon>Pseudomonadati</taxon>
        <taxon>Planctomycetota</taxon>
        <taxon>Planctomycetia</taxon>
        <taxon>Pirellulales</taxon>
        <taxon>Pirellulaceae</taxon>
        <taxon>Roseiconus</taxon>
    </lineage>
</organism>
<dbReference type="SUPFAM" id="SSF109854">
    <property type="entry name" value="DinB/YfiT-like putative metalloenzymes"/>
    <property type="match status" value="1"/>
</dbReference>